<dbReference type="Proteomes" id="UP000800041">
    <property type="component" value="Unassembled WGS sequence"/>
</dbReference>
<evidence type="ECO:0000313" key="3">
    <source>
        <dbReference type="Proteomes" id="UP000800041"/>
    </source>
</evidence>
<evidence type="ECO:0000313" key="2">
    <source>
        <dbReference type="EMBL" id="KAF1991555.1"/>
    </source>
</evidence>
<evidence type="ECO:0000259" key="1">
    <source>
        <dbReference type="Pfam" id="PF13468"/>
    </source>
</evidence>
<feature type="non-terminal residue" evidence="2">
    <location>
        <position position="1"/>
    </location>
</feature>
<reference evidence="2" key="1">
    <citation type="journal article" date="2020" name="Stud. Mycol.">
        <title>101 Dothideomycetes genomes: a test case for predicting lifestyles and emergence of pathogens.</title>
        <authorList>
            <person name="Haridas S."/>
            <person name="Albert R."/>
            <person name="Binder M."/>
            <person name="Bloem J."/>
            <person name="Labutti K."/>
            <person name="Salamov A."/>
            <person name="Andreopoulos B."/>
            <person name="Baker S."/>
            <person name="Barry K."/>
            <person name="Bills G."/>
            <person name="Bluhm B."/>
            <person name="Cannon C."/>
            <person name="Castanera R."/>
            <person name="Culley D."/>
            <person name="Daum C."/>
            <person name="Ezra D."/>
            <person name="Gonzalez J."/>
            <person name="Henrissat B."/>
            <person name="Kuo A."/>
            <person name="Liang C."/>
            <person name="Lipzen A."/>
            <person name="Lutzoni F."/>
            <person name="Magnuson J."/>
            <person name="Mondo S."/>
            <person name="Nolan M."/>
            <person name="Ohm R."/>
            <person name="Pangilinan J."/>
            <person name="Park H.-J."/>
            <person name="Ramirez L."/>
            <person name="Alfaro M."/>
            <person name="Sun H."/>
            <person name="Tritt A."/>
            <person name="Yoshinaga Y."/>
            <person name="Zwiers L.-H."/>
            <person name="Turgeon B."/>
            <person name="Goodwin S."/>
            <person name="Spatafora J."/>
            <person name="Crous P."/>
            <person name="Grigoriev I."/>
        </authorList>
    </citation>
    <scope>NUCLEOTIDE SEQUENCE</scope>
    <source>
        <strain evidence="2">CBS 113979</strain>
    </source>
</reference>
<gene>
    <name evidence="2" type="ORF">K402DRAFT_304258</name>
</gene>
<feature type="domain" description="Glyoxalase-like" evidence="1">
    <location>
        <begin position="1"/>
        <end position="194"/>
    </location>
</feature>
<dbReference type="OrthoDB" id="408973at2759"/>
<name>A0A6G1HEF8_9PEZI</name>
<proteinExistence type="predicted"/>
<dbReference type="PANTHER" id="PTHR40265">
    <property type="entry name" value="BLL2707 PROTEIN"/>
    <property type="match status" value="1"/>
</dbReference>
<protein>
    <recommendedName>
        <fullName evidence="1">Glyoxalase-like domain-containing protein</fullName>
    </recommendedName>
</protein>
<organism evidence="2 3">
    <name type="scientific">Aulographum hederae CBS 113979</name>
    <dbReference type="NCBI Taxonomy" id="1176131"/>
    <lineage>
        <taxon>Eukaryota</taxon>
        <taxon>Fungi</taxon>
        <taxon>Dikarya</taxon>
        <taxon>Ascomycota</taxon>
        <taxon>Pezizomycotina</taxon>
        <taxon>Dothideomycetes</taxon>
        <taxon>Pleosporomycetidae</taxon>
        <taxon>Aulographales</taxon>
        <taxon>Aulographaceae</taxon>
    </lineage>
</organism>
<dbReference type="InterPro" id="IPR029068">
    <property type="entry name" value="Glyas_Bleomycin-R_OHBP_Dase"/>
</dbReference>
<dbReference type="EMBL" id="ML977139">
    <property type="protein sequence ID" value="KAF1991555.1"/>
    <property type="molecule type" value="Genomic_DNA"/>
</dbReference>
<dbReference type="InterPro" id="IPR025870">
    <property type="entry name" value="Glyoxalase-like_dom"/>
</dbReference>
<dbReference type="AlphaFoldDB" id="A0A6G1HEF8"/>
<feature type="non-terminal residue" evidence="2">
    <location>
        <position position="202"/>
    </location>
</feature>
<accession>A0A6G1HEF8</accession>
<dbReference type="Pfam" id="PF13468">
    <property type="entry name" value="Glyoxalase_3"/>
    <property type="match status" value="1"/>
</dbReference>
<dbReference type="PANTHER" id="PTHR40265:SF1">
    <property type="entry name" value="GLYOXALASE-LIKE DOMAIN-CONTAINING PROTEIN"/>
    <property type="match status" value="1"/>
</dbReference>
<sequence length="202" mass="21811">LDHLILLLPHSTILRPPPWLTRHFTLTPGGRHADGKTENVLIGFKDGSYIELIAFVGDEVGKRSPARDGHWWGGMAFGIVDWALTTTTTTAATSTAESGSSSDAEANFNALNERLASLDSGRYNYAAPVKGGRTKPDGSEIKWSVTFPSTAVERGALPFYCHDETARELRVPVAEEATTHPYGAWGIEGLTVEVCGLAESEK</sequence>
<keyword evidence="3" id="KW-1185">Reference proteome</keyword>
<dbReference type="Gene3D" id="3.10.180.10">
    <property type="entry name" value="2,3-Dihydroxybiphenyl 1,2-Dioxygenase, domain 1"/>
    <property type="match status" value="1"/>
</dbReference>